<dbReference type="GO" id="GO:0016779">
    <property type="term" value="F:nucleotidyltransferase activity"/>
    <property type="evidence" value="ECO:0007669"/>
    <property type="project" value="UniProtKB-KW"/>
</dbReference>
<evidence type="ECO:0000313" key="4">
    <source>
        <dbReference type="EMBL" id="MDR7307335.1"/>
    </source>
</evidence>
<dbReference type="InterPro" id="IPR029044">
    <property type="entry name" value="Nucleotide-diphossugar_trans"/>
</dbReference>
<comment type="caution">
    <text evidence="4">The sequence shown here is derived from an EMBL/GenBank/DDBJ whole genome shotgun (WGS) entry which is preliminary data.</text>
</comment>
<dbReference type="Pfam" id="PF00483">
    <property type="entry name" value="NTP_transferase"/>
    <property type="match status" value="1"/>
</dbReference>
<sequence length="264" mass="28483">MSSLSPAIVLAAGRGERMRPLTDTCPKPLLEVQGKPLMQYHLEALAQGGFGQAVINTAWLGEQIEGHFGSRISTQPPSTLREQLSKTEHSSTPMALHYSHEGRDFGGALETAGGIARALPQLAPVFWSMAGDVFAPDFVFSQAAVDRFAASGKLAHLWLVPNPTHHRKGDFGLEQVDAHGIGLCTDPPADSTAQRYTYSTFALFHHALFAPPWCDIPAGNPQGIKAPLAPLLRKAMAQKQVSAELYTGRWTDVGTPQRLAELNA</sequence>
<name>A0ABU1ZP75_9BURK</name>
<keyword evidence="1 4" id="KW-0808">Transferase</keyword>
<proteinExistence type="predicted"/>
<evidence type="ECO:0000259" key="3">
    <source>
        <dbReference type="Pfam" id="PF00483"/>
    </source>
</evidence>
<organism evidence="4 5">
    <name type="scientific">Rhodoferax saidenbachensis</name>
    <dbReference type="NCBI Taxonomy" id="1484693"/>
    <lineage>
        <taxon>Bacteria</taxon>
        <taxon>Pseudomonadati</taxon>
        <taxon>Pseudomonadota</taxon>
        <taxon>Betaproteobacteria</taxon>
        <taxon>Burkholderiales</taxon>
        <taxon>Comamonadaceae</taxon>
        <taxon>Rhodoferax</taxon>
    </lineage>
</organism>
<accession>A0ABU1ZP75</accession>
<dbReference type="PANTHER" id="PTHR43584:SF8">
    <property type="entry name" value="N-ACETYLMURAMATE ALPHA-1-PHOSPHATE URIDYLYLTRANSFERASE"/>
    <property type="match status" value="1"/>
</dbReference>
<evidence type="ECO:0000313" key="5">
    <source>
        <dbReference type="Proteomes" id="UP001268089"/>
    </source>
</evidence>
<gene>
    <name evidence="4" type="ORF">J2X15_002622</name>
</gene>
<dbReference type="EC" id="2.7.7.-" evidence="4"/>
<protein>
    <submittedName>
        <fullName evidence="4">MurNAc alpha-1-phosphate uridylyltransferase</fullName>
        <ecNumber evidence="4">2.7.7.-</ecNumber>
    </submittedName>
</protein>
<dbReference type="InterPro" id="IPR050065">
    <property type="entry name" value="GlmU-like"/>
</dbReference>
<keyword evidence="2 4" id="KW-0548">Nucleotidyltransferase</keyword>
<dbReference type="PANTHER" id="PTHR43584">
    <property type="entry name" value="NUCLEOTIDYL TRANSFERASE"/>
    <property type="match status" value="1"/>
</dbReference>
<dbReference type="RefSeq" id="WP_310343511.1">
    <property type="nucleotide sequence ID" value="NZ_JAVDXO010000005.1"/>
</dbReference>
<evidence type="ECO:0000256" key="1">
    <source>
        <dbReference type="ARBA" id="ARBA00022679"/>
    </source>
</evidence>
<dbReference type="Proteomes" id="UP001268089">
    <property type="component" value="Unassembled WGS sequence"/>
</dbReference>
<reference evidence="4 5" key="1">
    <citation type="submission" date="2023-07" db="EMBL/GenBank/DDBJ databases">
        <title>Sorghum-associated microbial communities from plants grown in Nebraska, USA.</title>
        <authorList>
            <person name="Schachtman D."/>
        </authorList>
    </citation>
    <scope>NUCLEOTIDE SEQUENCE [LARGE SCALE GENOMIC DNA]</scope>
    <source>
        <strain evidence="4 5">BE308</strain>
    </source>
</reference>
<dbReference type="InterPro" id="IPR005835">
    <property type="entry name" value="NTP_transferase_dom"/>
</dbReference>
<dbReference type="CDD" id="cd06422">
    <property type="entry name" value="NTP_transferase_like_1"/>
    <property type="match status" value="1"/>
</dbReference>
<keyword evidence="5" id="KW-1185">Reference proteome</keyword>
<evidence type="ECO:0000256" key="2">
    <source>
        <dbReference type="ARBA" id="ARBA00022695"/>
    </source>
</evidence>
<feature type="domain" description="Nucleotidyl transferase" evidence="3">
    <location>
        <begin position="7"/>
        <end position="263"/>
    </location>
</feature>
<dbReference type="Gene3D" id="3.90.550.10">
    <property type="entry name" value="Spore Coat Polysaccharide Biosynthesis Protein SpsA, Chain A"/>
    <property type="match status" value="1"/>
</dbReference>
<dbReference type="EMBL" id="JAVDXO010000005">
    <property type="protein sequence ID" value="MDR7307335.1"/>
    <property type="molecule type" value="Genomic_DNA"/>
</dbReference>
<dbReference type="SUPFAM" id="SSF53448">
    <property type="entry name" value="Nucleotide-diphospho-sugar transferases"/>
    <property type="match status" value="1"/>
</dbReference>